<dbReference type="InterPro" id="IPR036390">
    <property type="entry name" value="WH_DNA-bd_sf"/>
</dbReference>
<comment type="caution">
    <text evidence="5">The sequence shown here is derived from an EMBL/GenBank/DDBJ whole genome shotgun (WGS) entry which is preliminary data.</text>
</comment>
<dbReference type="InterPro" id="IPR027417">
    <property type="entry name" value="P-loop_NTPase"/>
</dbReference>
<proteinExistence type="predicted"/>
<dbReference type="SUPFAM" id="SSF46785">
    <property type="entry name" value="Winged helix' DNA-binding domain"/>
    <property type="match status" value="1"/>
</dbReference>
<dbReference type="PANTHER" id="PTHR11017">
    <property type="entry name" value="LEUCINE-RICH REPEAT-CONTAINING PROTEIN"/>
    <property type="match status" value="1"/>
</dbReference>
<protein>
    <recommendedName>
        <fullName evidence="4">TIR domain-containing protein</fullName>
    </recommendedName>
</protein>
<dbReference type="SUPFAM" id="SSF52058">
    <property type="entry name" value="L domain-like"/>
    <property type="match status" value="1"/>
</dbReference>
<dbReference type="SUPFAM" id="SSF52200">
    <property type="entry name" value="Toll/Interleukin receptor TIR domain"/>
    <property type="match status" value="1"/>
</dbReference>
<organism evidence="5 6">
    <name type="scientific">Stylosanthes scabra</name>
    <dbReference type="NCBI Taxonomy" id="79078"/>
    <lineage>
        <taxon>Eukaryota</taxon>
        <taxon>Viridiplantae</taxon>
        <taxon>Streptophyta</taxon>
        <taxon>Embryophyta</taxon>
        <taxon>Tracheophyta</taxon>
        <taxon>Spermatophyta</taxon>
        <taxon>Magnoliopsida</taxon>
        <taxon>eudicotyledons</taxon>
        <taxon>Gunneridae</taxon>
        <taxon>Pentapetalae</taxon>
        <taxon>rosids</taxon>
        <taxon>fabids</taxon>
        <taxon>Fabales</taxon>
        <taxon>Fabaceae</taxon>
        <taxon>Papilionoideae</taxon>
        <taxon>50 kb inversion clade</taxon>
        <taxon>dalbergioids sensu lato</taxon>
        <taxon>Dalbergieae</taxon>
        <taxon>Pterocarpus clade</taxon>
        <taxon>Stylosanthes</taxon>
    </lineage>
</organism>
<dbReference type="InterPro" id="IPR058546">
    <property type="entry name" value="RPS4B/Roq1-like_LRR"/>
</dbReference>
<keyword evidence="6" id="KW-1185">Reference proteome</keyword>
<evidence type="ECO:0000259" key="4">
    <source>
        <dbReference type="PROSITE" id="PS50104"/>
    </source>
</evidence>
<dbReference type="InterPro" id="IPR058192">
    <property type="entry name" value="WHD_ROQ1-like"/>
</dbReference>
<dbReference type="Pfam" id="PF23286">
    <property type="entry name" value="LRR_13"/>
    <property type="match status" value="1"/>
</dbReference>
<keyword evidence="1" id="KW-0433">Leucine-rich repeat</keyword>
<evidence type="ECO:0000256" key="3">
    <source>
        <dbReference type="ARBA" id="ARBA00022821"/>
    </source>
</evidence>
<sequence>MALQLQSSFSSSSTHSTYFSFSSSFNHAYKYDVFISFRGQDTRYGFTGYLYEALSNKGIHSFIDDQELQKGDEITPSLLRSIQESRIAIIVLSPNYASSSFCLDELVHILHYIKGNNRLVLPVFYKVDPSDVRHLKKSFGEAMAKHEERFKNDMNKVHKWKKALHQIANLSGYHFKDGDGYEHKFIKNIVENISRKVKFVPLPVADYPVGLESRVPEVISLLKMDYSDQVHMVGIHGIGGIGKTILALAVYNVIVDSFEGKDEVHIVGVKEGTSLIQQRLSRKKVLLVLDDVDDCRQLQAVAGKLVWFGPGSRVIITTRDTHLLKCHGVQDTYEVDGLNMNDSFQLLIKKAFENDNVSPGYTDVLNRAIAYASGNPLALELIGSNLFGKEVQVWESALDHFEKHLDKKMREILRVSFDALGKEEQSVFLDIACCFKGHSLVEVIDLLQAHYGSCMEYHIGVLVEKSLIKTNKVNGIVTMHDLIEDLGKEIVFETSPAMPGKRSRLWFYEDIIKVLEDNQGSSAIEIIYLEFPLFKGGEVKWDGKAFKEMKNLKTLIIKNGCFSKSPKHLPNSLRVLEWWRYPSEYFPYDFQPKELSVLKLHDNCFMSSMLNSLFKLGSLKVLELEICDSLKEIPDVSNLQNLEELWFRRCSNLIRIHRSVGFLNKLKTLKTTYCKKLRSFPPAIKLPSLEQLILQGCSSLKYFPEILEEMENVKVLDLNYTGIKDLPCSFRNLSGLRRLEMIGDEMCKIPSVITMMPQLCECMIDGGGNSCRERSLQMEMILEKLIHCIPSSDWINCCFQNINLSDDFFPLAVVWFPNVSSLNLSGNNFSVLPECIQQFHLLRELIVNDCEHLREIRGIPPKLERFSAINCKLLSPWGTTVLLNQDVHEGRSTRFVMPGGSIPRWFERRFSGASISLWFRGTKFPNNALCVAILLKDYISVPIEISLTVAISGNEVCYGEQARVNQLFIFNLNLQRYHHILTLQKGWNHAELSCKARYNNSMEVSSIEFIVKEIRMHVWKQKIGSSIIEDIRFSDPYKMTELIIMMMMLSMVFPNHKRQPLLMETCIGLWTLLFLSHTYFE</sequence>
<dbReference type="Gene3D" id="3.40.50.10140">
    <property type="entry name" value="Toll/interleukin-1 receptor homology (TIR) domain"/>
    <property type="match status" value="1"/>
</dbReference>
<dbReference type="Gene3D" id="3.80.10.10">
    <property type="entry name" value="Ribonuclease Inhibitor"/>
    <property type="match status" value="1"/>
</dbReference>
<name>A0ABU6Q8E6_9FABA</name>
<evidence type="ECO:0000256" key="1">
    <source>
        <dbReference type="ARBA" id="ARBA00022614"/>
    </source>
</evidence>
<gene>
    <name evidence="5" type="ORF">PIB30_017692</name>
</gene>
<dbReference type="InterPro" id="IPR044974">
    <property type="entry name" value="Disease_R_plants"/>
</dbReference>
<dbReference type="InterPro" id="IPR035897">
    <property type="entry name" value="Toll_tir_struct_dom_sf"/>
</dbReference>
<dbReference type="PRINTS" id="PR00364">
    <property type="entry name" value="DISEASERSIST"/>
</dbReference>
<dbReference type="Gene3D" id="1.10.8.430">
    <property type="entry name" value="Helical domain of apoptotic protease-activating factors"/>
    <property type="match status" value="1"/>
</dbReference>
<dbReference type="Pfam" id="PF00931">
    <property type="entry name" value="NB-ARC"/>
    <property type="match status" value="1"/>
</dbReference>
<dbReference type="InterPro" id="IPR042197">
    <property type="entry name" value="Apaf_helical"/>
</dbReference>
<dbReference type="PANTHER" id="PTHR11017:SF431">
    <property type="entry name" value="ADP-RIBOSYL CYCLASE_CYCLIC ADP-RIBOSE HYDROLASE"/>
    <property type="match status" value="1"/>
</dbReference>
<dbReference type="EMBL" id="JASCZI010000052">
    <property type="protein sequence ID" value="MED6107802.1"/>
    <property type="molecule type" value="Genomic_DNA"/>
</dbReference>
<keyword evidence="3" id="KW-0611">Plant defense</keyword>
<reference evidence="5 6" key="1">
    <citation type="journal article" date="2023" name="Plants (Basel)">
        <title>Bridging the Gap: Combining Genomics and Transcriptomics Approaches to Understand Stylosanthes scabra, an Orphan Legume from the Brazilian Caatinga.</title>
        <authorList>
            <person name="Ferreira-Neto J.R.C."/>
            <person name="da Silva M.D."/>
            <person name="Binneck E."/>
            <person name="de Melo N.F."/>
            <person name="da Silva R.H."/>
            <person name="de Melo A.L.T.M."/>
            <person name="Pandolfi V."/>
            <person name="Bustamante F.O."/>
            <person name="Brasileiro-Vidal A.C."/>
            <person name="Benko-Iseppon A.M."/>
        </authorList>
    </citation>
    <scope>NUCLEOTIDE SEQUENCE [LARGE SCALE GENOMIC DNA]</scope>
    <source>
        <tissue evidence="5">Leaves</tissue>
    </source>
</reference>
<evidence type="ECO:0000313" key="5">
    <source>
        <dbReference type="EMBL" id="MED6107802.1"/>
    </source>
</evidence>
<evidence type="ECO:0000313" key="6">
    <source>
        <dbReference type="Proteomes" id="UP001341840"/>
    </source>
</evidence>
<evidence type="ECO:0000256" key="2">
    <source>
        <dbReference type="ARBA" id="ARBA00022737"/>
    </source>
</evidence>
<accession>A0ABU6Q8E6</accession>
<dbReference type="InterPro" id="IPR000157">
    <property type="entry name" value="TIR_dom"/>
</dbReference>
<dbReference type="Proteomes" id="UP001341840">
    <property type="component" value="Unassembled WGS sequence"/>
</dbReference>
<dbReference type="InterPro" id="IPR002182">
    <property type="entry name" value="NB-ARC"/>
</dbReference>
<dbReference type="Pfam" id="PF01582">
    <property type="entry name" value="TIR"/>
    <property type="match status" value="1"/>
</dbReference>
<dbReference type="SUPFAM" id="SSF52540">
    <property type="entry name" value="P-loop containing nucleoside triphosphate hydrolases"/>
    <property type="match status" value="1"/>
</dbReference>
<dbReference type="PROSITE" id="PS50104">
    <property type="entry name" value="TIR"/>
    <property type="match status" value="1"/>
</dbReference>
<dbReference type="Pfam" id="PF23282">
    <property type="entry name" value="WHD_ROQ1"/>
    <property type="match status" value="1"/>
</dbReference>
<dbReference type="Gene3D" id="3.40.50.300">
    <property type="entry name" value="P-loop containing nucleotide triphosphate hydrolases"/>
    <property type="match status" value="1"/>
</dbReference>
<dbReference type="InterPro" id="IPR032675">
    <property type="entry name" value="LRR_dom_sf"/>
</dbReference>
<dbReference type="SMART" id="SM00255">
    <property type="entry name" value="TIR"/>
    <property type="match status" value="1"/>
</dbReference>
<feature type="domain" description="TIR" evidence="4">
    <location>
        <begin position="29"/>
        <end position="197"/>
    </location>
</feature>
<keyword evidence="2" id="KW-0677">Repeat</keyword>